<dbReference type="EMBL" id="QQXK01000027">
    <property type="protein sequence ID" value="RII41433.1"/>
    <property type="molecule type" value="Genomic_DNA"/>
</dbReference>
<evidence type="ECO:0000256" key="2">
    <source>
        <dbReference type="ARBA" id="ARBA00022801"/>
    </source>
</evidence>
<dbReference type="InterPro" id="IPR013094">
    <property type="entry name" value="AB_hydrolase_3"/>
</dbReference>
<name>A0A399J7C9_9MICC</name>
<evidence type="ECO:0000256" key="1">
    <source>
        <dbReference type="ARBA" id="ARBA00010515"/>
    </source>
</evidence>
<evidence type="ECO:0000313" key="4">
    <source>
        <dbReference type="EMBL" id="RII41433.1"/>
    </source>
</evidence>
<comment type="caution">
    <text evidence="4">The sequence shown here is derived from an EMBL/GenBank/DDBJ whole genome shotgun (WGS) entry which is preliminary data.</text>
</comment>
<protein>
    <submittedName>
        <fullName evidence="4">Alpha/beta hydrolase</fullName>
    </submittedName>
</protein>
<sequence length="345" mass="37309">MRPTASDRLAKLVLGGLGALPAGLQRRLGGKPITIDGHVLYPEVQMALRLLNAMPSSDFSEQPLEAARRTIDSEAYVFGKRLPVDRVEELGIPGPAGPIPARSYRHSHAENSIGTVAYFHGGGWVLGGLDSTDAVCRFIAHHLPVTVVSVDYRLAPEHPFPAGIEDALAAYRWIREQPSLGRTVAVAGDSAGGNFAAVIAQLTKDDTPPDFQLLFFPVTDLAHKSASYAKFAEGFFLTEQQMDWYSERYVPDRGQRTDPRVSPLLAEDVSGLAPAHVAVAGFDVLRDEGIAYARRLQDAGVPTTLQVVTGHIHAFTNTTAASRTGTEAFREALRHLERGLLASAR</sequence>
<keyword evidence="5" id="KW-1185">Reference proteome</keyword>
<reference evidence="4 5" key="1">
    <citation type="submission" date="2018-07" db="EMBL/GenBank/DDBJ databases">
        <title>Arthrobacter sp. nov., isolated from raw cow's milk with high bacterial count.</title>
        <authorList>
            <person name="Hahne J."/>
            <person name="Isele D."/>
            <person name="Lipski A."/>
        </authorList>
    </citation>
    <scope>NUCLEOTIDE SEQUENCE [LARGE SCALE GENOMIC DNA]</scope>
    <source>
        <strain evidence="4 5">JZ R-35</strain>
    </source>
</reference>
<dbReference type="InterPro" id="IPR029058">
    <property type="entry name" value="AB_hydrolase_fold"/>
</dbReference>
<evidence type="ECO:0000313" key="5">
    <source>
        <dbReference type="Proteomes" id="UP000265419"/>
    </source>
</evidence>
<dbReference type="FunFam" id="3.40.50.1820:FF:000089">
    <property type="entry name" value="Alpha/beta hydrolase"/>
    <property type="match status" value="1"/>
</dbReference>
<dbReference type="PANTHER" id="PTHR48081">
    <property type="entry name" value="AB HYDROLASE SUPERFAMILY PROTEIN C4A8.06C"/>
    <property type="match status" value="1"/>
</dbReference>
<dbReference type="RefSeq" id="WP_119425456.1">
    <property type="nucleotide sequence ID" value="NZ_QQXK01000027.1"/>
</dbReference>
<dbReference type="SUPFAM" id="SSF53474">
    <property type="entry name" value="alpha/beta-Hydrolases"/>
    <property type="match status" value="1"/>
</dbReference>
<dbReference type="PANTHER" id="PTHR48081:SF8">
    <property type="entry name" value="ALPHA_BETA HYDROLASE FOLD-3 DOMAIN-CONTAINING PROTEIN-RELATED"/>
    <property type="match status" value="1"/>
</dbReference>
<accession>A0A399J7C9</accession>
<dbReference type="Pfam" id="PF07859">
    <property type="entry name" value="Abhydrolase_3"/>
    <property type="match status" value="1"/>
</dbReference>
<organism evidence="4 5">
    <name type="scientific">Galactobacter valiniphilus</name>
    <dbReference type="NCBI Taxonomy" id="2676122"/>
    <lineage>
        <taxon>Bacteria</taxon>
        <taxon>Bacillati</taxon>
        <taxon>Actinomycetota</taxon>
        <taxon>Actinomycetes</taxon>
        <taxon>Micrococcales</taxon>
        <taxon>Micrococcaceae</taxon>
        <taxon>Galactobacter</taxon>
    </lineage>
</organism>
<dbReference type="Proteomes" id="UP000265419">
    <property type="component" value="Unassembled WGS sequence"/>
</dbReference>
<keyword evidence="2 4" id="KW-0378">Hydrolase</keyword>
<feature type="domain" description="Alpha/beta hydrolase fold-3" evidence="3">
    <location>
        <begin position="116"/>
        <end position="316"/>
    </location>
</feature>
<proteinExistence type="inferred from homology"/>
<evidence type="ECO:0000259" key="3">
    <source>
        <dbReference type="Pfam" id="PF07859"/>
    </source>
</evidence>
<dbReference type="InterPro" id="IPR050300">
    <property type="entry name" value="GDXG_lipolytic_enzyme"/>
</dbReference>
<gene>
    <name evidence="4" type="ORF">DWB68_12480</name>
</gene>
<comment type="similarity">
    <text evidence="1">Belongs to the 'GDXG' lipolytic enzyme family.</text>
</comment>
<dbReference type="Gene3D" id="3.40.50.1820">
    <property type="entry name" value="alpha/beta hydrolase"/>
    <property type="match status" value="1"/>
</dbReference>
<dbReference type="GO" id="GO:0016787">
    <property type="term" value="F:hydrolase activity"/>
    <property type="evidence" value="ECO:0007669"/>
    <property type="project" value="UniProtKB-KW"/>
</dbReference>
<dbReference type="AlphaFoldDB" id="A0A399J7C9"/>